<evidence type="ECO:0000313" key="4">
    <source>
        <dbReference type="Proteomes" id="UP000194236"/>
    </source>
</evidence>
<feature type="transmembrane region" description="Helical" evidence="2">
    <location>
        <begin position="32"/>
        <end position="56"/>
    </location>
</feature>
<keyword evidence="2" id="KW-0472">Membrane</keyword>
<sequence>MNILSSQEHWLGYPDQMAIAIQSIVCMIFNPYFVILLTGTVGMFIILAICVAYCLLKSESSDENPDNRILIQETFEQIYDFYRRRAYQQALLEYQFRYELSQKQQQQQQTLKENDYVDTKHGHKRKKQIKKPELDPWIRKQMAEAKMDLIWDNNKRPVIKIGKPKLGRYVQSFIGDVTSTVMRRQPNRPRPVITPVRPINQISSVASDNQQSSMAYDEDIEQQFRENDQKSMHYNF</sequence>
<gene>
    <name evidence="3" type="ORF">BLA29_001766</name>
</gene>
<evidence type="ECO:0000313" key="3">
    <source>
        <dbReference type="EMBL" id="OTF76273.1"/>
    </source>
</evidence>
<evidence type="ECO:0000256" key="1">
    <source>
        <dbReference type="SAM" id="MobiDB-lite"/>
    </source>
</evidence>
<dbReference type="EMBL" id="MUJZ01038303">
    <property type="protein sequence ID" value="OTF76273.1"/>
    <property type="molecule type" value="Genomic_DNA"/>
</dbReference>
<feature type="region of interest" description="Disordered" evidence="1">
    <location>
        <begin position="109"/>
        <end position="130"/>
    </location>
</feature>
<protein>
    <submittedName>
        <fullName evidence="3">Uncharacterized protein</fullName>
    </submittedName>
</protein>
<dbReference type="OrthoDB" id="10462955at2759"/>
<keyword evidence="2" id="KW-1133">Transmembrane helix</keyword>
<name>A0A1Y3B8S5_EURMA</name>
<keyword evidence="2" id="KW-0812">Transmembrane</keyword>
<keyword evidence="4" id="KW-1185">Reference proteome</keyword>
<reference evidence="3 4" key="1">
    <citation type="submission" date="2017-03" db="EMBL/GenBank/DDBJ databases">
        <title>Genome Survey of Euroglyphus maynei.</title>
        <authorList>
            <person name="Arlian L.G."/>
            <person name="Morgan M.S."/>
            <person name="Rider S.D."/>
        </authorList>
    </citation>
    <scope>NUCLEOTIDE SEQUENCE [LARGE SCALE GENOMIC DNA]</scope>
    <source>
        <strain evidence="3">Arlian Lab</strain>
        <tissue evidence="3">Whole body</tissue>
    </source>
</reference>
<dbReference type="Proteomes" id="UP000194236">
    <property type="component" value="Unassembled WGS sequence"/>
</dbReference>
<proteinExistence type="predicted"/>
<evidence type="ECO:0000256" key="2">
    <source>
        <dbReference type="SAM" id="Phobius"/>
    </source>
</evidence>
<dbReference type="AlphaFoldDB" id="A0A1Y3B8S5"/>
<comment type="caution">
    <text evidence="3">The sequence shown here is derived from an EMBL/GenBank/DDBJ whole genome shotgun (WGS) entry which is preliminary data.</text>
</comment>
<accession>A0A1Y3B8S5</accession>
<organism evidence="3 4">
    <name type="scientific">Euroglyphus maynei</name>
    <name type="common">Mayne's house dust mite</name>
    <dbReference type="NCBI Taxonomy" id="6958"/>
    <lineage>
        <taxon>Eukaryota</taxon>
        <taxon>Metazoa</taxon>
        <taxon>Ecdysozoa</taxon>
        <taxon>Arthropoda</taxon>
        <taxon>Chelicerata</taxon>
        <taxon>Arachnida</taxon>
        <taxon>Acari</taxon>
        <taxon>Acariformes</taxon>
        <taxon>Sarcoptiformes</taxon>
        <taxon>Astigmata</taxon>
        <taxon>Psoroptidia</taxon>
        <taxon>Analgoidea</taxon>
        <taxon>Pyroglyphidae</taxon>
        <taxon>Pyroglyphinae</taxon>
        <taxon>Euroglyphus</taxon>
    </lineage>
</organism>